<reference evidence="2 3" key="1">
    <citation type="submission" date="2018-12" db="EMBL/GenBank/DDBJ databases">
        <title>Dyella dinghuensis sp. nov. DHOA06 and Dyella choica sp. nov. 4M-K27, isolated from forest soil.</title>
        <authorList>
            <person name="Qiu L.-H."/>
            <person name="Gao Z.-H."/>
        </authorList>
    </citation>
    <scope>NUCLEOTIDE SEQUENCE [LARGE SCALE GENOMIC DNA]</scope>
    <source>
        <strain evidence="2 3">4M-K27</strain>
    </source>
</reference>
<protein>
    <submittedName>
        <fullName evidence="2">Uncharacterized protein</fullName>
    </submittedName>
</protein>
<keyword evidence="1" id="KW-1133">Transmembrane helix</keyword>
<keyword evidence="1" id="KW-0472">Membrane</keyword>
<organism evidence="2 3">
    <name type="scientific">Dyella choica</name>
    <dbReference type="NCBI Taxonomy" id="1927959"/>
    <lineage>
        <taxon>Bacteria</taxon>
        <taxon>Pseudomonadati</taxon>
        <taxon>Pseudomonadota</taxon>
        <taxon>Gammaproteobacteria</taxon>
        <taxon>Lysobacterales</taxon>
        <taxon>Rhodanobacteraceae</taxon>
        <taxon>Dyella</taxon>
    </lineage>
</organism>
<feature type="transmembrane region" description="Helical" evidence="1">
    <location>
        <begin position="20"/>
        <end position="36"/>
    </location>
</feature>
<dbReference type="Proteomes" id="UP000274358">
    <property type="component" value="Unassembled WGS sequence"/>
</dbReference>
<keyword evidence="1" id="KW-0812">Transmembrane</keyword>
<proteinExistence type="predicted"/>
<name>A0A3S0Q1L3_9GAMM</name>
<dbReference type="RefSeq" id="WP_126687219.1">
    <property type="nucleotide sequence ID" value="NZ_RYYV01000049.1"/>
</dbReference>
<evidence type="ECO:0000313" key="3">
    <source>
        <dbReference type="Proteomes" id="UP000274358"/>
    </source>
</evidence>
<dbReference type="EMBL" id="RYYV01000049">
    <property type="protein sequence ID" value="RUL68511.1"/>
    <property type="molecule type" value="Genomic_DNA"/>
</dbReference>
<gene>
    <name evidence="2" type="ORF">EKH80_23425</name>
</gene>
<feature type="transmembrane region" description="Helical" evidence="1">
    <location>
        <begin position="48"/>
        <end position="77"/>
    </location>
</feature>
<evidence type="ECO:0000313" key="2">
    <source>
        <dbReference type="EMBL" id="RUL68511.1"/>
    </source>
</evidence>
<keyword evidence="3" id="KW-1185">Reference proteome</keyword>
<evidence type="ECO:0000256" key="1">
    <source>
        <dbReference type="SAM" id="Phobius"/>
    </source>
</evidence>
<feature type="transmembrane region" description="Helical" evidence="1">
    <location>
        <begin position="97"/>
        <end position="125"/>
    </location>
</feature>
<comment type="caution">
    <text evidence="2">The sequence shown here is derived from an EMBL/GenBank/DDBJ whole genome shotgun (WGS) entry which is preliminary data.</text>
</comment>
<sequence length="136" mass="15362">MKLDDYRQTYYVFSGKASDVSRQLAFAGIALIWVLHPDKGAITTVPKALLWPALFFCCSLSFDLLHYTTSTAIWGWFSRSKERKKVKEDAELDAPSYLNWPALFCLVIKIASNIGAYFFVFMYIASQILAAGTSLK</sequence>
<accession>A0A3S0Q1L3</accession>
<dbReference type="OrthoDB" id="6401046at2"/>
<dbReference type="AlphaFoldDB" id="A0A3S0Q1L3"/>